<reference evidence="3" key="1">
    <citation type="journal article" date="2012" name="Nat. Biotechnol.">
        <title>Reference genome sequence of the model plant Setaria.</title>
        <authorList>
            <person name="Bennetzen J.L."/>
            <person name="Schmutz J."/>
            <person name="Wang H."/>
            <person name="Percifield R."/>
            <person name="Hawkins J."/>
            <person name="Pontaroli A.C."/>
            <person name="Estep M."/>
            <person name="Feng L."/>
            <person name="Vaughn J.N."/>
            <person name="Grimwood J."/>
            <person name="Jenkins J."/>
            <person name="Barry K."/>
            <person name="Lindquist E."/>
            <person name="Hellsten U."/>
            <person name="Deshpande S."/>
            <person name="Wang X."/>
            <person name="Wu X."/>
            <person name="Mitros T."/>
            <person name="Triplett J."/>
            <person name="Yang X."/>
            <person name="Ye C.Y."/>
            <person name="Mauro-Herrera M."/>
            <person name="Wang L."/>
            <person name="Li P."/>
            <person name="Sharma M."/>
            <person name="Sharma R."/>
            <person name="Ronald P.C."/>
            <person name="Panaud O."/>
            <person name="Kellogg E.A."/>
            <person name="Brutnell T.P."/>
            <person name="Doust A.N."/>
            <person name="Tuskan G.A."/>
            <person name="Rokhsar D."/>
            <person name="Devos K.M."/>
        </authorList>
    </citation>
    <scope>NUCLEOTIDE SEQUENCE [LARGE SCALE GENOMIC DNA]</scope>
    <source>
        <strain evidence="3">cv. Yugu1</strain>
    </source>
</reference>
<dbReference type="AlphaFoldDB" id="K3ZFZ3"/>
<protein>
    <submittedName>
        <fullName evidence="2">Uncharacterized protein</fullName>
    </submittedName>
</protein>
<name>K3ZFZ3_SETIT</name>
<reference evidence="2" key="2">
    <citation type="submission" date="2018-08" db="UniProtKB">
        <authorList>
            <consortium name="EnsemblPlants"/>
        </authorList>
    </citation>
    <scope>IDENTIFICATION</scope>
    <source>
        <strain evidence="2">Yugu1</strain>
    </source>
</reference>
<organism evidence="2 3">
    <name type="scientific">Setaria italica</name>
    <name type="common">Foxtail millet</name>
    <name type="synonym">Panicum italicum</name>
    <dbReference type="NCBI Taxonomy" id="4555"/>
    <lineage>
        <taxon>Eukaryota</taxon>
        <taxon>Viridiplantae</taxon>
        <taxon>Streptophyta</taxon>
        <taxon>Embryophyta</taxon>
        <taxon>Tracheophyta</taxon>
        <taxon>Spermatophyta</taxon>
        <taxon>Magnoliopsida</taxon>
        <taxon>Liliopsida</taxon>
        <taxon>Poales</taxon>
        <taxon>Poaceae</taxon>
        <taxon>PACMAD clade</taxon>
        <taxon>Panicoideae</taxon>
        <taxon>Panicodae</taxon>
        <taxon>Paniceae</taxon>
        <taxon>Cenchrinae</taxon>
        <taxon>Setaria</taxon>
    </lineage>
</organism>
<evidence type="ECO:0000313" key="2">
    <source>
        <dbReference type="EnsemblPlants" id="KQL17280"/>
    </source>
</evidence>
<dbReference type="HOGENOM" id="CLU_3407020_0_0_1"/>
<evidence type="ECO:0000256" key="1">
    <source>
        <dbReference type="SAM" id="MobiDB-lite"/>
    </source>
</evidence>
<accession>K3ZFZ3</accession>
<dbReference type="EMBL" id="AGNK02002136">
    <property type="status" value="NOT_ANNOTATED_CDS"/>
    <property type="molecule type" value="Genomic_DNA"/>
</dbReference>
<dbReference type="Gramene" id="KQL17280">
    <property type="protein sequence ID" value="KQL17280"/>
    <property type="gene ID" value="SETIT_025495mg"/>
</dbReference>
<sequence>MLGSYGYQAKGKSYQPHGQVKSPSVELFIN</sequence>
<feature type="region of interest" description="Disordered" evidence="1">
    <location>
        <begin position="1"/>
        <end position="30"/>
    </location>
</feature>
<keyword evidence="3" id="KW-1185">Reference proteome</keyword>
<proteinExistence type="predicted"/>
<dbReference type="EnsemblPlants" id="KQL17280">
    <property type="protein sequence ID" value="KQL17280"/>
    <property type="gene ID" value="SETIT_025495mg"/>
</dbReference>
<evidence type="ECO:0000313" key="3">
    <source>
        <dbReference type="Proteomes" id="UP000004995"/>
    </source>
</evidence>
<dbReference type="Proteomes" id="UP000004995">
    <property type="component" value="Unassembled WGS sequence"/>
</dbReference>
<dbReference type="InParanoid" id="K3ZFZ3"/>